<accession>A0A9P5YV16</accession>
<dbReference type="CDD" id="cd15489">
    <property type="entry name" value="PHD_SF"/>
    <property type="match status" value="1"/>
</dbReference>
<organism evidence="7 8">
    <name type="scientific">Pholiota conissans</name>
    <dbReference type="NCBI Taxonomy" id="109636"/>
    <lineage>
        <taxon>Eukaryota</taxon>
        <taxon>Fungi</taxon>
        <taxon>Dikarya</taxon>
        <taxon>Basidiomycota</taxon>
        <taxon>Agaricomycotina</taxon>
        <taxon>Agaricomycetes</taxon>
        <taxon>Agaricomycetidae</taxon>
        <taxon>Agaricales</taxon>
        <taxon>Agaricineae</taxon>
        <taxon>Strophariaceae</taxon>
        <taxon>Pholiota</taxon>
    </lineage>
</organism>
<evidence type="ECO:0000256" key="3">
    <source>
        <dbReference type="ARBA" id="ARBA00022833"/>
    </source>
</evidence>
<evidence type="ECO:0000256" key="5">
    <source>
        <dbReference type="SAM" id="MobiDB-lite"/>
    </source>
</evidence>
<proteinExistence type="predicted"/>
<evidence type="ECO:0000313" key="8">
    <source>
        <dbReference type="Proteomes" id="UP000807469"/>
    </source>
</evidence>
<dbReference type="OrthoDB" id="3046685at2759"/>
<sequence length="1285" mass="145581">MKRQIATGCTLCHAPIHHETCNARTYHFKIQRDGKTYAIWDHEGFHYHDRPPFSGSLSEAEKLQVDAQVLRNPTALPHALRTGDTFPGSVPLSKISPILANPRAAQYQVSQSQTRLGISRNSTSKGQFTMIKSVFDLNQDFETPFIIDSCIHGPAFLSFQTPFMKETLENSIDSWTMEIQDEKNHLAGRHGFVTDGDHSFFREGVLNVTCVFHPLLLAWTPVLYTWILRQDIPHHRLHFRRIQQTLVKCLIRRNLKFESHYFLHVFDFSAAQRAAHAEEYVEAAISMMPGFHELLKPAQDAQPSEFTHLLHVLVDEGTSKDSFEDTVATLRADYPKISKWLDWWMRPTFRSLIFPAYRTMDPATADKIPKTSNVAEHSHSLLHHSSGSTDQDLILGVKKLYLHVREFESRYNSIKEGHFDPAPPRAYRPPTKPKYEVNDGRAPDTEAALTPAPNFDTATDNKNLLLAYQWQKPNSCFVDNGLEIWFRAYLSWPGNLRTTFLASIPSKSFLSSLFHHYERRLKHLTEGASVTAHQQNLGLMQTITLDRVFEKWKLYPNKTDFGCAKTWISHALQDGSPSTDIQEYFGIAHYILCECAAGHKTSGPASKFPEIWITINDHDMQSVHNLFGDYITTTNYFQHYVPRARGGNYSGGTTPVHLVTVGQCQDQSCPRNRYLTAITTRWPQILNINADLRADPRKIHFENTFTIPNANGDITYELVGRIIHVNGNHFVSQIRFGGQTYEYNDMKQGGQLQQSNNPHLLETYDGLESVCYIYNRSSLNNQTSRLVSEIEREYTPTSIKEDQVINLCSPAQIEKPLPPLPPIDNVGKQLDSYPEEAYILCDSCPLSKPNASQLFNEITVQCTLCEKVWHEDCVSIDGADTTLDDTWACPACINPHGGRWDKLMLQAFVLLKPTPSSHFYPAQILGRSSTTEVHVEWYEGNVYQSDDKPPEACSIFTPLECLHAKNCDEFFKYTKDNMGTIKWPIRLEEDAADLYNYTNPHIRKILESSYGAILEILLGTRDHPIVPLYKNWNASRPATVKMISRHQFGFTKCFTLDVLPGDQSLVDHFLQYLLLDIKDGSIYVSPDWVDNVASILFRLAVIRGYLGRNACDDIQIFYLAYGGLSDSNIAPDDVYFSAKTGTLKCLLTRPEQAMAASGSTQTLGIYINLGRDIDRHDMLVGKALVEAHTTEGAPYVFFNMTSEGMSGGPKFVPNRRIEPPPSLPIQSHGRIKPRPRGKPVKNIVPKGVRMITPAPGITSSKKRGHESEGTDQVAVRRSKRNKRES</sequence>
<dbReference type="InterPro" id="IPR001965">
    <property type="entry name" value="Znf_PHD"/>
</dbReference>
<dbReference type="GO" id="GO:0008270">
    <property type="term" value="F:zinc ion binding"/>
    <property type="evidence" value="ECO:0007669"/>
    <property type="project" value="UniProtKB-KW"/>
</dbReference>
<dbReference type="InterPro" id="IPR019787">
    <property type="entry name" value="Znf_PHD-finger"/>
</dbReference>
<dbReference type="Proteomes" id="UP000807469">
    <property type="component" value="Unassembled WGS sequence"/>
</dbReference>
<evidence type="ECO:0000256" key="4">
    <source>
        <dbReference type="PROSITE-ProRule" id="PRU00146"/>
    </source>
</evidence>
<dbReference type="Gene3D" id="3.30.40.10">
    <property type="entry name" value="Zinc/RING finger domain, C3HC4 (zinc finger)"/>
    <property type="match status" value="1"/>
</dbReference>
<feature type="compositionally biased region" description="Basic residues" evidence="5">
    <location>
        <begin position="1276"/>
        <end position="1285"/>
    </location>
</feature>
<keyword evidence="8" id="KW-1185">Reference proteome</keyword>
<dbReference type="SUPFAM" id="SSF57903">
    <property type="entry name" value="FYVE/PHD zinc finger"/>
    <property type="match status" value="1"/>
</dbReference>
<feature type="region of interest" description="Disordered" evidence="5">
    <location>
        <begin position="1218"/>
        <end position="1285"/>
    </location>
</feature>
<keyword evidence="2 4" id="KW-0863">Zinc-finger</keyword>
<name>A0A9P5YV16_9AGAR</name>
<dbReference type="InterPro" id="IPR019786">
    <property type="entry name" value="Zinc_finger_PHD-type_CS"/>
</dbReference>
<dbReference type="InterPro" id="IPR013083">
    <property type="entry name" value="Znf_RING/FYVE/PHD"/>
</dbReference>
<evidence type="ECO:0000313" key="7">
    <source>
        <dbReference type="EMBL" id="KAF9476157.1"/>
    </source>
</evidence>
<reference evidence="7" key="1">
    <citation type="submission" date="2020-11" db="EMBL/GenBank/DDBJ databases">
        <authorList>
            <consortium name="DOE Joint Genome Institute"/>
            <person name="Ahrendt S."/>
            <person name="Riley R."/>
            <person name="Andreopoulos W."/>
            <person name="Labutti K."/>
            <person name="Pangilinan J."/>
            <person name="Ruiz-Duenas F.J."/>
            <person name="Barrasa J.M."/>
            <person name="Sanchez-Garcia M."/>
            <person name="Camarero S."/>
            <person name="Miyauchi S."/>
            <person name="Serrano A."/>
            <person name="Linde D."/>
            <person name="Babiker R."/>
            <person name="Drula E."/>
            <person name="Ayuso-Fernandez I."/>
            <person name="Pacheco R."/>
            <person name="Padilla G."/>
            <person name="Ferreira P."/>
            <person name="Barriuso J."/>
            <person name="Kellner H."/>
            <person name="Castanera R."/>
            <person name="Alfaro M."/>
            <person name="Ramirez L."/>
            <person name="Pisabarro A.G."/>
            <person name="Kuo A."/>
            <person name="Tritt A."/>
            <person name="Lipzen A."/>
            <person name="He G."/>
            <person name="Yan M."/>
            <person name="Ng V."/>
            <person name="Cullen D."/>
            <person name="Martin F."/>
            <person name="Rosso M.-N."/>
            <person name="Henrissat B."/>
            <person name="Hibbett D."/>
            <person name="Martinez A.T."/>
            <person name="Grigoriev I.V."/>
        </authorList>
    </citation>
    <scope>NUCLEOTIDE SEQUENCE</scope>
    <source>
        <strain evidence="7">CIRM-BRFM 674</strain>
    </source>
</reference>
<dbReference type="EMBL" id="MU155304">
    <property type="protein sequence ID" value="KAF9476157.1"/>
    <property type="molecule type" value="Genomic_DNA"/>
</dbReference>
<protein>
    <recommendedName>
        <fullName evidence="6">PHD-type domain-containing protein</fullName>
    </recommendedName>
</protein>
<feature type="domain" description="PHD-type" evidence="6">
    <location>
        <begin position="838"/>
        <end position="895"/>
    </location>
</feature>
<dbReference type="SMART" id="SM00249">
    <property type="entry name" value="PHD"/>
    <property type="match status" value="1"/>
</dbReference>
<gene>
    <name evidence="7" type="ORF">BDN70DRAFT_935258</name>
</gene>
<evidence type="ECO:0000256" key="1">
    <source>
        <dbReference type="ARBA" id="ARBA00022723"/>
    </source>
</evidence>
<comment type="caution">
    <text evidence="7">The sequence shown here is derived from an EMBL/GenBank/DDBJ whole genome shotgun (WGS) entry which is preliminary data.</text>
</comment>
<evidence type="ECO:0000256" key="2">
    <source>
        <dbReference type="ARBA" id="ARBA00022771"/>
    </source>
</evidence>
<evidence type="ECO:0000259" key="6">
    <source>
        <dbReference type="PROSITE" id="PS50016"/>
    </source>
</evidence>
<keyword evidence="3" id="KW-0862">Zinc</keyword>
<keyword evidence="1" id="KW-0479">Metal-binding</keyword>
<feature type="compositionally biased region" description="Basic residues" evidence="5">
    <location>
        <begin position="1229"/>
        <end position="1239"/>
    </location>
</feature>
<dbReference type="PROSITE" id="PS01359">
    <property type="entry name" value="ZF_PHD_1"/>
    <property type="match status" value="1"/>
</dbReference>
<dbReference type="PROSITE" id="PS50016">
    <property type="entry name" value="ZF_PHD_2"/>
    <property type="match status" value="1"/>
</dbReference>
<dbReference type="InterPro" id="IPR011011">
    <property type="entry name" value="Znf_FYVE_PHD"/>
</dbReference>